<comment type="caution">
    <text evidence="4">The sequence shown here is derived from an EMBL/GenBank/DDBJ whole genome shotgun (WGS) entry which is preliminary data.</text>
</comment>
<feature type="region of interest" description="Disordered" evidence="2">
    <location>
        <begin position="122"/>
        <end position="161"/>
    </location>
</feature>
<feature type="domain" description="C2H2-type" evidence="3">
    <location>
        <begin position="27"/>
        <end position="54"/>
    </location>
</feature>
<evidence type="ECO:0000256" key="2">
    <source>
        <dbReference type="SAM" id="MobiDB-lite"/>
    </source>
</evidence>
<evidence type="ECO:0000313" key="5">
    <source>
        <dbReference type="Proteomes" id="UP000316079"/>
    </source>
</evidence>
<dbReference type="InterPro" id="IPR036236">
    <property type="entry name" value="Znf_C2H2_sf"/>
</dbReference>
<dbReference type="SUPFAM" id="SSF57667">
    <property type="entry name" value="beta-beta-alpha zinc fingers"/>
    <property type="match status" value="1"/>
</dbReference>
<protein>
    <recommendedName>
        <fullName evidence="3">C2H2-type domain-containing protein</fullName>
    </recommendedName>
</protein>
<dbReference type="PROSITE" id="PS00028">
    <property type="entry name" value="ZINC_FINGER_C2H2_1"/>
    <property type="match status" value="1"/>
</dbReference>
<gene>
    <name evidence="4" type="ORF">DNTS_023646</name>
</gene>
<evidence type="ECO:0000259" key="3">
    <source>
        <dbReference type="PROSITE" id="PS50157"/>
    </source>
</evidence>
<name>A0A553QY75_9TELE</name>
<dbReference type="PROSITE" id="PS50157">
    <property type="entry name" value="ZINC_FINGER_C2H2_2"/>
    <property type="match status" value="1"/>
</dbReference>
<proteinExistence type="predicted"/>
<dbReference type="Gene3D" id="3.30.160.60">
    <property type="entry name" value="Classic Zinc Finger"/>
    <property type="match status" value="1"/>
</dbReference>
<reference evidence="4 5" key="1">
    <citation type="journal article" date="2019" name="Sci. Data">
        <title>Hybrid genome assembly and annotation of Danionella translucida.</title>
        <authorList>
            <person name="Kadobianskyi M."/>
            <person name="Schulze L."/>
            <person name="Schuelke M."/>
            <person name="Judkewitz B."/>
        </authorList>
    </citation>
    <scope>NUCLEOTIDE SEQUENCE [LARGE SCALE GENOMIC DNA]</scope>
    <source>
        <strain evidence="4 5">Bolton</strain>
    </source>
</reference>
<keyword evidence="1" id="KW-0479">Metal-binding</keyword>
<keyword evidence="1" id="KW-0863">Zinc-finger</keyword>
<dbReference type="EMBL" id="SRMA01025414">
    <property type="protein sequence ID" value="TRY94913.1"/>
    <property type="molecule type" value="Genomic_DNA"/>
</dbReference>
<dbReference type="AlphaFoldDB" id="A0A553QY75"/>
<keyword evidence="1" id="KW-0862">Zinc</keyword>
<organism evidence="4 5">
    <name type="scientific">Danionella cerebrum</name>
    <dbReference type="NCBI Taxonomy" id="2873325"/>
    <lineage>
        <taxon>Eukaryota</taxon>
        <taxon>Metazoa</taxon>
        <taxon>Chordata</taxon>
        <taxon>Craniata</taxon>
        <taxon>Vertebrata</taxon>
        <taxon>Euteleostomi</taxon>
        <taxon>Actinopterygii</taxon>
        <taxon>Neopterygii</taxon>
        <taxon>Teleostei</taxon>
        <taxon>Ostariophysi</taxon>
        <taxon>Cypriniformes</taxon>
        <taxon>Danionidae</taxon>
        <taxon>Danioninae</taxon>
        <taxon>Danionella</taxon>
    </lineage>
</organism>
<dbReference type="GO" id="GO:0008270">
    <property type="term" value="F:zinc ion binding"/>
    <property type="evidence" value="ECO:0007669"/>
    <property type="project" value="UniProtKB-KW"/>
</dbReference>
<sequence>MQLDDVCPACTEPSGAESVLREQEKNWPCYECNRRFMSSEQLQEHLNMHDDKLNIIQRFGHIKLPVDLIEHIMDLLTSVDKLPFDERIDGSLNGLKVVEMAAETMDTETDEALDPVPIHSDTLQEEGDSVTPPPATEIPEAGKDDLPQMSPEDLHLTPQDMKRARRIRVGISSDLHTRLSAL</sequence>
<keyword evidence="5" id="KW-1185">Reference proteome</keyword>
<accession>A0A553QY75</accession>
<dbReference type="Proteomes" id="UP000316079">
    <property type="component" value="Unassembled WGS sequence"/>
</dbReference>
<evidence type="ECO:0000256" key="1">
    <source>
        <dbReference type="PROSITE-ProRule" id="PRU00042"/>
    </source>
</evidence>
<dbReference type="OrthoDB" id="3535323at2759"/>
<dbReference type="InterPro" id="IPR013087">
    <property type="entry name" value="Znf_C2H2_type"/>
</dbReference>
<evidence type="ECO:0000313" key="4">
    <source>
        <dbReference type="EMBL" id="TRY94913.1"/>
    </source>
</evidence>